<feature type="compositionally biased region" description="Polar residues" evidence="1">
    <location>
        <begin position="212"/>
        <end position="223"/>
    </location>
</feature>
<feature type="compositionally biased region" description="Polar residues" evidence="1">
    <location>
        <begin position="131"/>
        <end position="154"/>
    </location>
</feature>
<reference evidence="2" key="1">
    <citation type="submission" date="2021-06" db="EMBL/GenBank/DDBJ databases">
        <authorList>
            <person name="Kallberg Y."/>
            <person name="Tangrot J."/>
            <person name="Rosling A."/>
        </authorList>
    </citation>
    <scope>NUCLEOTIDE SEQUENCE</scope>
    <source>
        <strain evidence="2">FL130A</strain>
    </source>
</reference>
<protein>
    <submittedName>
        <fullName evidence="2">9059_t:CDS:1</fullName>
    </submittedName>
</protein>
<feature type="region of interest" description="Disordered" evidence="1">
    <location>
        <begin position="209"/>
        <end position="233"/>
    </location>
</feature>
<comment type="caution">
    <text evidence="2">The sequence shown here is derived from an EMBL/GenBank/DDBJ whole genome shotgun (WGS) entry which is preliminary data.</text>
</comment>
<evidence type="ECO:0000313" key="3">
    <source>
        <dbReference type="Proteomes" id="UP000789508"/>
    </source>
</evidence>
<accession>A0A9N9J099</accession>
<dbReference type="EMBL" id="CAJVPS010044918">
    <property type="protein sequence ID" value="CAG8758436.1"/>
    <property type="molecule type" value="Genomic_DNA"/>
</dbReference>
<name>A0A9N9J099_9GLOM</name>
<keyword evidence="3" id="KW-1185">Reference proteome</keyword>
<feature type="region of interest" description="Disordered" evidence="1">
    <location>
        <begin position="119"/>
        <end position="154"/>
    </location>
</feature>
<dbReference type="AlphaFoldDB" id="A0A9N9J099"/>
<organism evidence="2 3">
    <name type="scientific">Ambispora leptoticha</name>
    <dbReference type="NCBI Taxonomy" id="144679"/>
    <lineage>
        <taxon>Eukaryota</taxon>
        <taxon>Fungi</taxon>
        <taxon>Fungi incertae sedis</taxon>
        <taxon>Mucoromycota</taxon>
        <taxon>Glomeromycotina</taxon>
        <taxon>Glomeromycetes</taxon>
        <taxon>Archaeosporales</taxon>
        <taxon>Ambisporaceae</taxon>
        <taxon>Ambispora</taxon>
    </lineage>
</organism>
<evidence type="ECO:0000256" key="1">
    <source>
        <dbReference type="SAM" id="MobiDB-lite"/>
    </source>
</evidence>
<evidence type="ECO:0000313" key="2">
    <source>
        <dbReference type="EMBL" id="CAG8758436.1"/>
    </source>
</evidence>
<feature type="non-terminal residue" evidence="2">
    <location>
        <position position="1"/>
    </location>
</feature>
<proteinExistence type="predicted"/>
<gene>
    <name evidence="2" type="ORF">ALEPTO_LOCUS13571</name>
</gene>
<dbReference type="Proteomes" id="UP000789508">
    <property type="component" value="Unassembled WGS sequence"/>
</dbReference>
<feature type="non-terminal residue" evidence="2">
    <location>
        <position position="233"/>
    </location>
</feature>
<sequence length="233" mass="26010">YEELKNLLPADRACKVPGCYNNYSGSGGLRESNPHLSEEQFKIISNEEVSTKVLNGKCMFHRALEILHINLNGSSSHQETGDQNADNDPERERIKRIIRNALPNNNELKKMLQVNKNNIKSEQTSNEEETGNNPDSETPSGNQGGNDSPSSELINTANKDDIVNIKARVLADIHAKRKAKKAAENITNNLQTEGKDADQLKNQLEEMEKLKGQQSYEDNQSGIDNLKNELAKK</sequence>